<dbReference type="SMART" id="SM00267">
    <property type="entry name" value="GGDEF"/>
    <property type="match status" value="1"/>
</dbReference>
<dbReference type="CDD" id="cd12914">
    <property type="entry name" value="PDC1_DGC_like"/>
    <property type="match status" value="1"/>
</dbReference>
<dbReference type="Proteomes" id="UP000502415">
    <property type="component" value="Chromosome"/>
</dbReference>
<evidence type="ECO:0000313" key="7">
    <source>
        <dbReference type="Proteomes" id="UP000502415"/>
    </source>
</evidence>
<dbReference type="PANTHER" id="PTHR44757">
    <property type="entry name" value="DIGUANYLATE CYCLASE DGCP"/>
    <property type="match status" value="1"/>
</dbReference>
<dbReference type="InterPro" id="IPR001633">
    <property type="entry name" value="EAL_dom"/>
</dbReference>
<evidence type="ECO:0000259" key="4">
    <source>
        <dbReference type="PROSITE" id="PS50883"/>
    </source>
</evidence>
<feature type="transmembrane region" description="Helical" evidence="3">
    <location>
        <begin position="316"/>
        <end position="339"/>
    </location>
</feature>
<dbReference type="InterPro" id="IPR035919">
    <property type="entry name" value="EAL_sf"/>
</dbReference>
<evidence type="ECO:0000256" key="1">
    <source>
        <dbReference type="ARBA" id="ARBA00051114"/>
    </source>
</evidence>
<dbReference type="PANTHER" id="PTHR44757:SF2">
    <property type="entry name" value="BIOFILM ARCHITECTURE MAINTENANCE PROTEIN MBAA"/>
    <property type="match status" value="1"/>
</dbReference>
<evidence type="ECO:0000256" key="2">
    <source>
        <dbReference type="SAM" id="MobiDB-lite"/>
    </source>
</evidence>
<dbReference type="SUPFAM" id="SSF141868">
    <property type="entry name" value="EAL domain-like"/>
    <property type="match status" value="1"/>
</dbReference>
<dbReference type="CDD" id="cd01948">
    <property type="entry name" value="EAL"/>
    <property type="match status" value="1"/>
</dbReference>
<keyword evidence="7" id="KW-1185">Reference proteome</keyword>
<dbReference type="CDD" id="cd12915">
    <property type="entry name" value="PDC2_DGC_like"/>
    <property type="match status" value="1"/>
</dbReference>
<accession>A0A7Z2ZUS5</accession>
<dbReference type="GO" id="GO:0071111">
    <property type="term" value="F:cyclic-guanylate-specific phosphodiesterase activity"/>
    <property type="evidence" value="ECO:0007669"/>
    <property type="project" value="UniProtKB-EC"/>
</dbReference>
<proteinExistence type="predicted"/>
<dbReference type="InterPro" id="IPR013656">
    <property type="entry name" value="PAS_4"/>
</dbReference>
<evidence type="ECO:0000313" key="6">
    <source>
        <dbReference type="EMBL" id="QJE02981.1"/>
    </source>
</evidence>
<dbReference type="KEGG" id="mfy:HH212_25825"/>
<dbReference type="PROSITE" id="PS50887">
    <property type="entry name" value="GGDEF"/>
    <property type="match status" value="1"/>
</dbReference>
<feature type="domain" description="EAL" evidence="4">
    <location>
        <begin position="654"/>
        <end position="918"/>
    </location>
</feature>
<dbReference type="FunFam" id="3.30.70.270:FF:000001">
    <property type="entry name" value="Diguanylate cyclase domain protein"/>
    <property type="match status" value="1"/>
</dbReference>
<dbReference type="CDD" id="cd01949">
    <property type="entry name" value="GGDEF"/>
    <property type="match status" value="1"/>
</dbReference>
<dbReference type="Gene3D" id="3.30.70.270">
    <property type="match status" value="1"/>
</dbReference>
<evidence type="ECO:0000256" key="3">
    <source>
        <dbReference type="SAM" id="Phobius"/>
    </source>
</evidence>
<keyword evidence="3" id="KW-0472">Membrane</keyword>
<evidence type="ECO:0000259" key="5">
    <source>
        <dbReference type="PROSITE" id="PS50887"/>
    </source>
</evidence>
<dbReference type="InterPro" id="IPR052155">
    <property type="entry name" value="Biofilm_reg_signaling"/>
</dbReference>
<sequence>MTAPSTAQTLAPPAGQPLGQPPAQPPASERAARRARRLRGALETYISLPLFALLPLVAIWIATFHFIDVERNAALGAARDATREQVDTYEAQMARNLTAIDQTLKVIKYAVEMNGATGALPVLRRQGLLPPGLVIVVSVTDRDGKVVASNPAMPALDVSGQSFFATHRDLEDGSAAGAPQVSHTLSDSARAEPHLHFSRRINDADGHFAGIAMVEVDPAYFTSSYEHSREGERGLLALVGNDGVARALRVGDKVSWGQHIAIDGLPGDAAEPRLIIPDGVPRYAGMRRLHGFPLAVVVGLAHGEQMAQYQQHRGTYLAAALGASLLLVAVVGLVSAWSWQLAKARRRERHAQETYAAASEASLDAIFVLRNVLATDGAVADFMVEETNSRAGQLTGIAKDAMRGRLMGEMLPFYRGNGMFEELARVAQDGGVAETEWQAAAQPASGRWLQRQVVRVEGGVVVTIRDITERKLTEERIRHMAHHDELTGLPNRSLIRDRLEQAVKHAQRHGNCLALAFVDLDGFKLVNDGLGHNAGDELLKVVGGRMQACLRRNDTLGRLGGDEFVILLQDVADDPLALAPVLEKIRQAVGEPVMIAGQAVQVGCSMGVVMYPRDGDDPKTLMMNADAAMYRAKDLGKHNFQFYTREMNASVEEKLVLLEGLRKALEATLDADAPAHAGRFHLVYQPKVDLRTGRMFGVEALIRWRHPEHGLVPPPRFIGLAEESGLIVAIGEWVVRSACRQAQAWRAAGLEGLTVSVNVSARQFEEKRLVERVANALRESGLPPSALELEVTESLLMRDLNQAVERMRELKAMGVSLSIDDFGTGYSSLSALKSFPISTLKIDKSFVRDLADSTDDQAIALAVISLGHRLNLRVIAEGVETEQQRDFLLAHECDEMQGYLFSAPVDAERIGEMLAQQARRDRMRLAG</sequence>
<feature type="transmembrane region" description="Helical" evidence="3">
    <location>
        <begin position="44"/>
        <end position="67"/>
    </location>
</feature>
<dbReference type="InterPro" id="IPR035965">
    <property type="entry name" value="PAS-like_dom_sf"/>
</dbReference>
<organism evidence="6 7">
    <name type="scientific">Massilia forsythiae</name>
    <dbReference type="NCBI Taxonomy" id="2728020"/>
    <lineage>
        <taxon>Bacteria</taxon>
        <taxon>Pseudomonadati</taxon>
        <taxon>Pseudomonadota</taxon>
        <taxon>Betaproteobacteria</taxon>
        <taxon>Burkholderiales</taxon>
        <taxon>Oxalobacteraceae</taxon>
        <taxon>Telluria group</taxon>
        <taxon>Massilia</taxon>
    </lineage>
</organism>
<name>A0A7Z2ZUS5_9BURK</name>
<dbReference type="GO" id="GO:0071732">
    <property type="term" value="P:cellular response to nitric oxide"/>
    <property type="evidence" value="ECO:0007669"/>
    <property type="project" value="UniProtKB-ARBA"/>
</dbReference>
<dbReference type="InterPro" id="IPR000160">
    <property type="entry name" value="GGDEF_dom"/>
</dbReference>
<dbReference type="InterPro" id="IPR029787">
    <property type="entry name" value="Nucleotide_cyclase"/>
</dbReference>
<dbReference type="SUPFAM" id="SSF55785">
    <property type="entry name" value="PYP-like sensor domain (PAS domain)"/>
    <property type="match status" value="1"/>
</dbReference>
<comment type="catalytic activity">
    <reaction evidence="1">
        <text>3',3'-c-di-GMP + H2O = 5'-phosphoguanylyl(3'-&gt;5')guanosine + H(+)</text>
        <dbReference type="Rhea" id="RHEA:24902"/>
        <dbReference type="ChEBI" id="CHEBI:15377"/>
        <dbReference type="ChEBI" id="CHEBI:15378"/>
        <dbReference type="ChEBI" id="CHEBI:58754"/>
        <dbReference type="ChEBI" id="CHEBI:58805"/>
        <dbReference type="EC" id="3.1.4.52"/>
    </reaction>
    <physiologicalReaction direction="left-to-right" evidence="1">
        <dbReference type="Rhea" id="RHEA:24903"/>
    </physiologicalReaction>
</comment>
<feature type="region of interest" description="Disordered" evidence="2">
    <location>
        <begin position="1"/>
        <end position="29"/>
    </location>
</feature>
<dbReference type="SUPFAM" id="SSF55073">
    <property type="entry name" value="Nucleotide cyclase"/>
    <property type="match status" value="1"/>
</dbReference>
<dbReference type="Pfam" id="PF08448">
    <property type="entry name" value="PAS_4"/>
    <property type="match status" value="1"/>
</dbReference>
<dbReference type="Pfam" id="PF00563">
    <property type="entry name" value="EAL"/>
    <property type="match status" value="1"/>
</dbReference>
<dbReference type="FunFam" id="3.20.20.450:FF:000001">
    <property type="entry name" value="Cyclic di-GMP phosphodiesterase yahA"/>
    <property type="match status" value="1"/>
</dbReference>
<dbReference type="Gene3D" id="3.20.20.450">
    <property type="entry name" value="EAL domain"/>
    <property type="match status" value="1"/>
</dbReference>
<dbReference type="Pfam" id="PF00990">
    <property type="entry name" value="GGDEF"/>
    <property type="match status" value="1"/>
</dbReference>
<feature type="domain" description="GGDEF" evidence="5">
    <location>
        <begin position="511"/>
        <end position="645"/>
    </location>
</feature>
<dbReference type="Gene3D" id="3.30.450.20">
    <property type="entry name" value="PAS domain"/>
    <property type="match status" value="3"/>
</dbReference>
<dbReference type="AlphaFoldDB" id="A0A7Z2ZUS5"/>
<protein>
    <submittedName>
        <fullName evidence="6">EAL domain-containing protein</fullName>
    </submittedName>
</protein>
<dbReference type="InterPro" id="IPR043128">
    <property type="entry name" value="Rev_trsase/Diguanyl_cyclase"/>
</dbReference>
<keyword evidence="3" id="KW-1133">Transmembrane helix</keyword>
<dbReference type="SMART" id="SM00052">
    <property type="entry name" value="EAL"/>
    <property type="match status" value="1"/>
</dbReference>
<dbReference type="PROSITE" id="PS50883">
    <property type="entry name" value="EAL"/>
    <property type="match status" value="1"/>
</dbReference>
<gene>
    <name evidence="6" type="ORF">HH212_25825</name>
</gene>
<dbReference type="EMBL" id="CP051685">
    <property type="protein sequence ID" value="QJE02981.1"/>
    <property type="molecule type" value="Genomic_DNA"/>
</dbReference>
<keyword evidence="3" id="KW-0812">Transmembrane</keyword>
<reference evidence="6 7" key="1">
    <citation type="submission" date="2020-04" db="EMBL/GenBank/DDBJ databases">
        <title>Genome sequencing of novel species.</title>
        <authorList>
            <person name="Heo J."/>
            <person name="Kim S.-J."/>
            <person name="Kim J.-S."/>
            <person name="Hong S.-B."/>
            <person name="Kwon S.-W."/>
        </authorList>
    </citation>
    <scope>NUCLEOTIDE SEQUENCE [LARGE SCALE GENOMIC DNA]</scope>
    <source>
        <strain evidence="6 7">GN2-R2</strain>
    </source>
</reference>
<dbReference type="NCBIfam" id="TIGR00254">
    <property type="entry name" value="GGDEF"/>
    <property type="match status" value="1"/>
</dbReference>
<dbReference type="RefSeq" id="WP_170205062.1">
    <property type="nucleotide sequence ID" value="NZ_CP051685.1"/>
</dbReference>